<dbReference type="InterPro" id="IPR050468">
    <property type="entry name" value="Cuticle_Struct_Prot"/>
</dbReference>
<evidence type="ECO:0000256" key="2">
    <source>
        <dbReference type="ARBA" id="ARBA00022729"/>
    </source>
</evidence>
<evidence type="ECO:0000256" key="4">
    <source>
        <dbReference type="SAM" id="SignalP"/>
    </source>
</evidence>
<evidence type="ECO:0008006" key="7">
    <source>
        <dbReference type="Google" id="ProtNLM"/>
    </source>
</evidence>
<dbReference type="AlphaFoldDB" id="A0AAU9TUG0"/>
<dbReference type="InterPro" id="IPR000618">
    <property type="entry name" value="Insect_cuticle"/>
</dbReference>
<accession>A0AAU9TUG0</accession>
<keyword evidence="6" id="KW-1185">Reference proteome</keyword>
<keyword evidence="2 4" id="KW-0732">Signal</keyword>
<keyword evidence="1 3" id="KW-0193">Cuticle</keyword>
<proteinExistence type="predicted"/>
<feature type="chain" id="PRO_5043784698" description="Cuticle protein" evidence="4">
    <location>
        <begin position="16"/>
        <end position="387"/>
    </location>
</feature>
<evidence type="ECO:0000313" key="6">
    <source>
        <dbReference type="Proteomes" id="UP001153954"/>
    </source>
</evidence>
<dbReference type="InterPro" id="IPR031311">
    <property type="entry name" value="CHIT_BIND_RR_consensus"/>
</dbReference>
<dbReference type="Pfam" id="PF00379">
    <property type="entry name" value="Chitin_bind_4"/>
    <property type="match status" value="1"/>
</dbReference>
<dbReference type="PRINTS" id="PR00947">
    <property type="entry name" value="CUTICLE"/>
</dbReference>
<feature type="signal peptide" evidence="4">
    <location>
        <begin position="1"/>
        <end position="15"/>
    </location>
</feature>
<dbReference type="PANTHER" id="PTHR10380">
    <property type="entry name" value="CUTICLE PROTEIN"/>
    <property type="match status" value="1"/>
</dbReference>
<evidence type="ECO:0000313" key="5">
    <source>
        <dbReference type="EMBL" id="CAH2089152.1"/>
    </source>
</evidence>
<dbReference type="Proteomes" id="UP001153954">
    <property type="component" value="Unassembled WGS sequence"/>
</dbReference>
<gene>
    <name evidence="5" type="ORF">EEDITHA_LOCUS5238</name>
</gene>
<dbReference type="PROSITE" id="PS00233">
    <property type="entry name" value="CHIT_BIND_RR_1"/>
    <property type="match status" value="1"/>
</dbReference>
<reference evidence="5" key="1">
    <citation type="submission" date="2022-03" db="EMBL/GenBank/DDBJ databases">
        <authorList>
            <person name="Tunstrom K."/>
        </authorList>
    </citation>
    <scope>NUCLEOTIDE SEQUENCE</scope>
</reference>
<sequence>MKSIILLTIIACSYGGKLNKAYLPPEHAQSSSGAELLETPISRPIIVAEAVFHKSNAEPGSVGQHQQTINGYVHIGNHVNSFAHSAPFNIAHSQQSSNGFVEISNQASSFSHGFKAVDHGAQQVEEIDGLEVGSHSSSLAHGSEAIVVDRPERKQAALERNAAILRQDYQNNGHAYAYVYETENGIYGEENGVAEHGVKAEGAYSYTGDDGVQYSITYTADENGFRPQGDHLPTPPPIPEEILKSLEQNARDEAAGIYDDGSYHEEKYGEKAEYIKNDENIENQANSIIVSDDEPATHDGEDEAVVTDALLQPQPAFQRPLLQAFRNPGPEKIAVRIPHVLIGNINKGYLPPVHQALLEDRSSDNGKIVFGAKNHQPSISSKKSYKY</sequence>
<dbReference type="PANTHER" id="PTHR10380:SF173">
    <property type="entry name" value="CUTICULAR PROTEIN 47EF, ISOFORM C-RELATED"/>
    <property type="match status" value="1"/>
</dbReference>
<dbReference type="GO" id="GO:0008010">
    <property type="term" value="F:structural constituent of chitin-based larval cuticle"/>
    <property type="evidence" value="ECO:0007669"/>
    <property type="project" value="TreeGrafter"/>
</dbReference>
<comment type="caution">
    <text evidence="5">The sequence shown here is derived from an EMBL/GenBank/DDBJ whole genome shotgun (WGS) entry which is preliminary data.</text>
</comment>
<organism evidence="5 6">
    <name type="scientific">Euphydryas editha</name>
    <name type="common">Edith's checkerspot</name>
    <dbReference type="NCBI Taxonomy" id="104508"/>
    <lineage>
        <taxon>Eukaryota</taxon>
        <taxon>Metazoa</taxon>
        <taxon>Ecdysozoa</taxon>
        <taxon>Arthropoda</taxon>
        <taxon>Hexapoda</taxon>
        <taxon>Insecta</taxon>
        <taxon>Pterygota</taxon>
        <taxon>Neoptera</taxon>
        <taxon>Endopterygota</taxon>
        <taxon>Lepidoptera</taxon>
        <taxon>Glossata</taxon>
        <taxon>Ditrysia</taxon>
        <taxon>Papilionoidea</taxon>
        <taxon>Nymphalidae</taxon>
        <taxon>Nymphalinae</taxon>
        <taxon>Euphydryas</taxon>
    </lineage>
</organism>
<dbReference type="GO" id="GO:0062129">
    <property type="term" value="C:chitin-based extracellular matrix"/>
    <property type="evidence" value="ECO:0007669"/>
    <property type="project" value="TreeGrafter"/>
</dbReference>
<dbReference type="PROSITE" id="PS51155">
    <property type="entry name" value="CHIT_BIND_RR_2"/>
    <property type="match status" value="1"/>
</dbReference>
<name>A0AAU9TUG0_EUPED</name>
<protein>
    <recommendedName>
        <fullName evidence="7">Cuticle protein</fullName>
    </recommendedName>
</protein>
<evidence type="ECO:0000256" key="3">
    <source>
        <dbReference type="PROSITE-ProRule" id="PRU00497"/>
    </source>
</evidence>
<evidence type="ECO:0000256" key="1">
    <source>
        <dbReference type="ARBA" id="ARBA00022460"/>
    </source>
</evidence>
<dbReference type="EMBL" id="CAKOGL010000008">
    <property type="protein sequence ID" value="CAH2089152.1"/>
    <property type="molecule type" value="Genomic_DNA"/>
</dbReference>